<dbReference type="SUPFAM" id="SSF47090">
    <property type="entry name" value="PGBD-like"/>
    <property type="match status" value="1"/>
</dbReference>
<evidence type="ECO:0000313" key="7">
    <source>
        <dbReference type="EMBL" id="AJD48094.1"/>
    </source>
</evidence>
<organism evidence="7 8">
    <name type="scientific">Isoalcanivorax pacificus W11-5</name>
    <dbReference type="NCBI Taxonomy" id="391936"/>
    <lineage>
        <taxon>Bacteria</taxon>
        <taxon>Pseudomonadati</taxon>
        <taxon>Pseudomonadota</taxon>
        <taxon>Gammaproteobacteria</taxon>
        <taxon>Oceanospirillales</taxon>
        <taxon>Alcanivoracaceae</taxon>
        <taxon>Isoalcanivorax</taxon>
    </lineage>
</organism>
<evidence type="ECO:0000256" key="2">
    <source>
        <dbReference type="ARBA" id="ARBA00007553"/>
    </source>
</evidence>
<comment type="similarity">
    <text evidence="2">Belongs to the N-acetylmuramoyl-L-alanine amidase 2 family.</text>
</comment>
<dbReference type="GO" id="GO:0009254">
    <property type="term" value="P:peptidoglycan turnover"/>
    <property type="evidence" value="ECO:0007669"/>
    <property type="project" value="TreeGrafter"/>
</dbReference>
<dbReference type="Pfam" id="PF01510">
    <property type="entry name" value="Amidase_2"/>
    <property type="match status" value="1"/>
</dbReference>
<dbReference type="FunFam" id="3.40.80.10:FF:000003">
    <property type="entry name" value="N-acetylmuramoyl-L-alanine amidase"/>
    <property type="match status" value="1"/>
</dbReference>
<dbReference type="GO" id="GO:0008745">
    <property type="term" value="F:N-acetylmuramoyl-L-alanine amidase activity"/>
    <property type="evidence" value="ECO:0007669"/>
    <property type="project" value="UniProtKB-EC"/>
</dbReference>
<evidence type="ECO:0000259" key="6">
    <source>
        <dbReference type="SMART" id="SM00644"/>
    </source>
</evidence>
<dbReference type="Gene3D" id="3.40.80.10">
    <property type="entry name" value="Peptidoglycan recognition protein-like"/>
    <property type="match status" value="1"/>
</dbReference>
<dbReference type="SUPFAM" id="SSF55846">
    <property type="entry name" value="N-acetylmuramoyl-L-alanine amidase-like"/>
    <property type="match status" value="1"/>
</dbReference>
<dbReference type="InterPro" id="IPR036366">
    <property type="entry name" value="PGBDSf"/>
</dbReference>
<reference evidence="7 8" key="1">
    <citation type="journal article" date="2012" name="J. Bacteriol.">
        <title>Genome sequence of an alkane-degrading bacterium, Alcanivorax pacificus type strain W11-5, isolated from deep sea sediment.</title>
        <authorList>
            <person name="Lai Q."/>
            <person name="Shao Z."/>
        </authorList>
    </citation>
    <scope>NUCLEOTIDE SEQUENCE [LARGE SCALE GENOMIC DNA]</scope>
    <source>
        <strain evidence="7 8">W11-5</strain>
    </source>
</reference>
<dbReference type="STRING" id="391936.S7S_08400"/>
<dbReference type="Proteomes" id="UP000006764">
    <property type="component" value="Chromosome"/>
</dbReference>
<keyword evidence="8" id="KW-1185">Reference proteome</keyword>
<gene>
    <name evidence="7" type="ORF">S7S_08400</name>
</gene>
<dbReference type="Pfam" id="PF01471">
    <property type="entry name" value="PG_binding_1"/>
    <property type="match status" value="1"/>
</dbReference>
<accession>A0A0B4XIL1</accession>
<proteinExistence type="inferred from homology"/>
<keyword evidence="5" id="KW-0961">Cell wall biogenesis/degradation</keyword>
<dbReference type="OrthoDB" id="9794842at2"/>
<dbReference type="CDD" id="cd06583">
    <property type="entry name" value="PGRP"/>
    <property type="match status" value="1"/>
</dbReference>
<dbReference type="InterPro" id="IPR036505">
    <property type="entry name" value="Amidase/PGRP_sf"/>
</dbReference>
<dbReference type="GO" id="GO:0009253">
    <property type="term" value="P:peptidoglycan catabolic process"/>
    <property type="evidence" value="ECO:0007669"/>
    <property type="project" value="InterPro"/>
</dbReference>
<dbReference type="InterPro" id="IPR002502">
    <property type="entry name" value="Amidase_domain"/>
</dbReference>
<evidence type="ECO:0000256" key="1">
    <source>
        <dbReference type="ARBA" id="ARBA00001561"/>
    </source>
</evidence>
<dbReference type="PANTHER" id="PTHR30417">
    <property type="entry name" value="N-ACETYLMURAMOYL-L-ALANINE AMIDASE AMID"/>
    <property type="match status" value="1"/>
</dbReference>
<dbReference type="InterPro" id="IPR051206">
    <property type="entry name" value="NAMLAA_amidase_2"/>
</dbReference>
<dbReference type="Gene3D" id="1.10.101.10">
    <property type="entry name" value="PGBD-like superfamily/PGBD"/>
    <property type="match status" value="1"/>
</dbReference>
<dbReference type="KEGG" id="apac:S7S_08400"/>
<keyword evidence="4" id="KW-0378">Hydrolase</keyword>
<dbReference type="SMART" id="SM00644">
    <property type="entry name" value="Ami_2"/>
    <property type="match status" value="1"/>
</dbReference>
<protein>
    <recommendedName>
        <fullName evidence="3">N-acetylmuramoyl-L-alanine amidase</fullName>
        <ecNumber evidence="3">3.5.1.28</ecNumber>
    </recommendedName>
</protein>
<name>A0A0B4XIL1_9GAMM</name>
<dbReference type="PANTHER" id="PTHR30417:SF1">
    <property type="entry name" value="N-ACETYLMURAMOYL-L-ALANINE AMIDASE AMID"/>
    <property type="match status" value="1"/>
</dbReference>
<dbReference type="GO" id="GO:0071555">
    <property type="term" value="P:cell wall organization"/>
    <property type="evidence" value="ECO:0007669"/>
    <property type="project" value="UniProtKB-KW"/>
</dbReference>
<dbReference type="InterPro" id="IPR036365">
    <property type="entry name" value="PGBD-like_sf"/>
</dbReference>
<dbReference type="GO" id="GO:0019867">
    <property type="term" value="C:outer membrane"/>
    <property type="evidence" value="ECO:0007669"/>
    <property type="project" value="TreeGrafter"/>
</dbReference>
<sequence>MAALLAACTHWPERRDGYRVDHQYPATAYSSRIYHLVLHYTSSEEPRALRSLTGPEVSSHYLVPVPPRGETRPVIYQMVPEHERAWHAGVSAWGSRSNINDTSIGIEIINTGPRAAEGGVAWAPYPPEQIDAVIALVRDLVRRYDIDPINIVGHSDVAPLRKVDPGPAFPWKALYDAGLGVWPEERVVQRYRDWFTLLPPTLSDVQEALATFGYPIRLTGEPDRQTCSTVQAFQMRFRPADYRGVPDAETVAILWALLERYRPALLPPLAEWDTGGPPSWAGWNVTCPVMRDTGHG</sequence>
<evidence type="ECO:0000256" key="4">
    <source>
        <dbReference type="ARBA" id="ARBA00022801"/>
    </source>
</evidence>
<dbReference type="EMBL" id="CP004387">
    <property type="protein sequence ID" value="AJD48094.1"/>
    <property type="molecule type" value="Genomic_DNA"/>
</dbReference>
<evidence type="ECO:0000256" key="3">
    <source>
        <dbReference type="ARBA" id="ARBA00011901"/>
    </source>
</evidence>
<evidence type="ECO:0000256" key="5">
    <source>
        <dbReference type="ARBA" id="ARBA00023316"/>
    </source>
</evidence>
<dbReference type="HOGENOM" id="CLU_049290_2_1_6"/>
<dbReference type="EC" id="3.5.1.28" evidence="3"/>
<comment type="catalytic activity">
    <reaction evidence="1">
        <text>Hydrolyzes the link between N-acetylmuramoyl residues and L-amino acid residues in certain cell-wall glycopeptides.</text>
        <dbReference type="EC" id="3.5.1.28"/>
    </reaction>
</comment>
<evidence type="ECO:0000313" key="8">
    <source>
        <dbReference type="Proteomes" id="UP000006764"/>
    </source>
</evidence>
<feature type="domain" description="N-acetylmuramoyl-L-alanine amidase" evidence="6">
    <location>
        <begin position="22"/>
        <end position="166"/>
    </location>
</feature>
<dbReference type="AlphaFoldDB" id="A0A0B4XIL1"/>
<dbReference type="InterPro" id="IPR002477">
    <property type="entry name" value="Peptidoglycan-bd-like"/>
</dbReference>